<proteinExistence type="predicted"/>
<dbReference type="PANTHER" id="PTHR39961">
    <property type="entry name" value="HYPOTHETICAL CYTOSOLIC PROTEIN"/>
    <property type="match status" value="1"/>
</dbReference>
<reference evidence="1" key="1">
    <citation type="submission" date="2020-04" db="EMBL/GenBank/DDBJ databases">
        <authorList>
            <person name="Chiriac C."/>
            <person name="Salcher M."/>
            <person name="Ghai R."/>
            <person name="Kavagutti S V."/>
        </authorList>
    </citation>
    <scope>NUCLEOTIDE SEQUENCE</scope>
</reference>
<name>A0A6J5MAT0_9CAUD</name>
<accession>A0A6J5MAT0</accession>
<dbReference type="InterPro" id="IPR007405">
    <property type="entry name" value="Phage_KVP40_Orf299"/>
</dbReference>
<dbReference type="EMBL" id="LR796380">
    <property type="protein sequence ID" value="CAB4140809.1"/>
    <property type="molecule type" value="Genomic_DNA"/>
</dbReference>
<dbReference type="Pfam" id="PF04308">
    <property type="entry name" value="RNaseH_like"/>
    <property type="match status" value="1"/>
</dbReference>
<gene>
    <name evidence="1" type="ORF">UFOVP395_144</name>
</gene>
<sequence length="155" mass="17594">MSMNLDEVKAYIRNCSTASKIYIGCDSERFVRNEKWYADYASVVVVHIDGKHGCKIFGEVTRELDYDRKVGKPALRLMNEAYKVQELYMKLQDAIEDRFCELHLDINPDERYGSSCVVTQAIGYIIGTCNMEPKVKPYAFAASIAADRYKGLVAA</sequence>
<protein>
    <submittedName>
        <fullName evidence="1">Bacteriophage KVP40, Orf299</fullName>
    </submittedName>
</protein>
<organism evidence="1">
    <name type="scientific">uncultured Caudovirales phage</name>
    <dbReference type="NCBI Taxonomy" id="2100421"/>
    <lineage>
        <taxon>Viruses</taxon>
        <taxon>Duplodnaviria</taxon>
        <taxon>Heunggongvirae</taxon>
        <taxon>Uroviricota</taxon>
        <taxon>Caudoviricetes</taxon>
        <taxon>Peduoviridae</taxon>
        <taxon>Maltschvirus</taxon>
        <taxon>Maltschvirus maltsch</taxon>
    </lineage>
</organism>
<evidence type="ECO:0000313" key="1">
    <source>
        <dbReference type="EMBL" id="CAB4140809.1"/>
    </source>
</evidence>
<dbReference type="PANTHER" id="PTHR39961:SF1">
    <property type="entry name" value="DUF458 DOMAIN-CONTAINING PROTEIN"/>
    <property type="match status" value="1"/>
</dbReference>